<dbReference type="RefSeq" id="WP_144038675.1">
    <property type="nucleotide sequence ID" value="NZ_NMTW01000023.1"/>
</dbReference>
<protein>
    <submittedName>
        <fullName evidence="3">Replisome organization protein</fullName>
    </submittedName>
</protein>
<evidence type="ECO:0000256" key="1">
    <source>
        <dbReference type="SAM" id="MobiDB-lite"/>
    </source>
</evidence>
<comment type="caution">
    <text evidence="3">The sequence shown here is derived from an EMBL/GenBank/DDBJ whole genome shotgun (WGS) entry which is preliminary data.</text>
</comment>
<dbReference type="AlphaFoldDB" id="A0A2A7ABA1"/>
<organism evidence="3 4">
    <name type="scientific">Faecalibacterium prausnitzii</name>
    <dbReference type="NCBI Taxonomy" id="853"/>
    <lineage>
        <taxon>Bacteria</taxon>
        <taxon>Bacillati</taxon>
        <taxon>Bacillota</taxon>
        <taxon>Clostridia</taxon>
        <taxon>Eubacteriales</taxon>
        <taxon>Oscillospiraceae</taxon>
        <taxon>Faecalibacterium</taxon>
    </lineage>
</organism>
<dbReference type="NCBIfam" id="TIGR01714">
    <property type="entry name" value="phage_rep_org_N"/>
    <property type="match status" value="1"/>
</dbReference>
<proteinExistence type="predicted"/>
<dbReference type="Pfam" id="PF09681">
    <property type="entry name" value="Phage_rep_org_N"/>
    <property type="match status" value="1"/>
</dbReference>
<evidence type="ECO:0000313" key="4">
    <source>
        <dbReference type="Proteomes" id="UP000220157"/>
    </source>
</evidence>
<evidence type="ECO:0000313" key="3">
    <source>
        <dbReference type="EMBL" id="PDX76218.1"/>
    </source>
</evidence>
<feature type="domain" description="Phage replisome organiser N-terminal" evidence="2">
    <location>
        <begin position="1"/>
        <end position="61"/>
    </location>
</feature>
<dbReference type="Proteomes" id="UP000220157">
    <property type="component" value="Unassembled WGS sequence"/>
</dbReference>
<reference evidence="3 4" key="1">
    <citation type="journal article" date="2017" name="Front. Microbiol.">
        <title>New Insights into the Diversity of the Genus Faecalibacterium.</title>
        <authorList>
            <person name="Benevides L."/>
            <person name="Burman S."/>
            <person name="Martin R."/>
            <person name="Robert V."/>
            <person name="Thomas M."/>
            <person name="Miquel S."/>
            <person name="Chain F."/>
            <person name="Sokol H."/>
            <person name="Bermudez-Humaran L.G."/>
            <person name="Morrison M."/>
            <person name="Langella P."/>
            <person name="Azevedo V.A."/>
            <person name="Chatel J.M."/>
            <person name="Soares S."/>
        </authorList>
    </citation>
    <scope>NUCLEOTIDE SEQUENCE [LARGE SCALE GENOMIC DNA]</scope>
    <source>
        <strain evidence="3 4">CNCM I 4573</strain>
    </source>
</reference>
<accession>A0A2A7ABA1</accession>
<gene>
    <name evidence="3" type="ORF">CGS56_04650</name>
</gene>
<name>A0A2A7ABA1_9FIRM</name>
<evidence type="ECO:0000259" key="2">
    <source>
        <dbReference type="Pfam" id="PF09681"/>
    </source>
</evidence>
<sequence>MIATLTRHQIGTVERALEIFRQLGLVEQLDSGAFYMTDIELMIGQSSTEAERKRAARLENKALLPPRTKGGHLSDIRPPEIEIELEIEKEKEIEKEREGETGHPAPAAYGRYNNVILTDTELSGLKTELPDKWEYYIDRLSCHIASTGKQYHSHAATIYKWAQEDATKGKAAPKQGVPDYSCKEGESL</sequence>
<feature type="region of interest" description="Disordered" evidence="1">
    <location>
        <begin position="167"/>
        <end position="188"/>
    </location>
</feature>
<dbReference type="InterPro" id="IPR010056">
    <property type="entry name" value="Phage_rep_org__N"/>
</dbReference>
<dbReference type="EMBL" id="NMTW01000023">
    <property type="protein sequence ID" value="PDX76218.1"/>
    <property type="molecule type" value="Genomic_DNA"/>
</dbReference>